<reference evidence="1 2" key="1">
    <citation type="submission" date="2020-08" db="EMBL/GenBank/DDBJ databases">
        <title>Genomic Encyclopedia of Type Strains, Phase III (KMG-III): the genomes of soil and plant-associated and newly described type strains.</title>
        <authorList>
            <person name="Whitman W."/>
        </authorList>
    </citation>
    <scope>NUCLEOTIDE SEQUENCE [LARGE SCALE GENOMIC DNA]</scope>
    <source>
        <strain evidence="1 2">CECT 8075</strain>
    </source>
</reference>
<dbReference type="RefSeq" id="WP_184310219.1">
    <property type="nucleotide sequence ID" value="NZ_JACHXU010000058.1"/>
</dbReference>
<comment type="caution">
    <text evidence="1">The sequence shown here is derived from an EMBL/GenBank/DDBJ whole genome shotgun (WGS) entry which is preliminary data.</text>
</comment>
<protein>
    <submittedName>
        <fullName evidence="1">Uncharacterized protein</fullName>
    </submittedName>
</protein>
<evidence type="ECO:0000313" key="2">
    <source>
        <dbReference type="Proteomes" id="UP000536179"/>
    </source>
</evidence>
<proteinExistence type="predicted"/>
<dbReference type="Proteomes" id="UP000536179">
    <property type="component" value="Unassembled WGS sequence"/>
</dbReference>
<gene>
    <name evidence="1" type="ORF">FHS27_006570</name>
</gene>
<dbReference type="AlphaFoldDB" id="A0A7W5E7G3"/>
<name>A0A7W5E7G3_9BACT</name>
<dbReference type="EMBL" id="JACHXU010000058">
    <property type="protein sequence ID" value="MBB3210722.1"/>
    <property type="molecule type" value="Genomic_DNA"/>
</dbReference>
<organism evidence="1 2">
    <name type="scientific">Aporhodopirellula rubra</name>
    <dbReference type="NCBI Taxonomy" id="980271"/>
    <lineage>
        <taxon>Bacteria</taxon>
        <taxon>Pseudomonadati</taxon>
        <taxon>Planctomycetota</taxon>
        <taxon>Planctomycetia</taxon>
        <taxon>Pirellulales</taxon>
        <taxon>Pirellulaceae</taxon>
        <taxon>Aporhodopirellula</taxon>
    </lineage>
</organism>
<evidence type="ECO:0000313" key="1">
    <source>
        <dbReference type="EMBL" id="MBB3210722.1"/>
    </source>
</evidence>
<accession>A0A7W5E7G3</accession>
<keyword evidence="2" id="KW-1185">Reference proteome</keyword>
<sequence>MYTGLATPTAAVIAGAIANDAIVLGASDTRAFRFDDWWIISADSDWLNAPCKCFAPPTEAFRRVLAFPEIGVNSMRHEILATAFATSVVSLSPTDRIVVSGDVPDDDPVWGQMTASNVMRAVALRMVA</sequence>